<keyword evidence="2" id="KW-0645">Protease</keyword>
<accession>A0A9X2JII3</accession>
<dbReference type="SUPFAM" id="SSF49464">
    <property type="entry name" value="Carboxypeptidase regulatory domain-like"/>
    <property type="match status" value="1"/>
</dbReference>
<sequence>MNDNLQQVTSCRGLTSPAGARWQYRLAIVVVVAISGMAGSTRLLAQPATETEQDPGVEAVLSGRVVDPSGAPVTDATLNLMGKTRKPDGSMDYQTAKTDAEGRYAFETVAQMDTYRMQIESTRWVGLTNWRELPEMQLSPLSRMKRDFELEPACVARIQVVDEQGNPVPRVRLYVAPLSNEQFVNANSASTDDDGWATVGGLVPSEQQYLCGTMHDDYAFAKLIMKLDDPAKKYEEKIVLSPGVEVSGVALCSDGKPAVGWTVNAMPKWWNFTSSPMGQAIDNVGGFTLPHVTPGEYDVHVSIPTGEGMYRQHTALIDAKLPPPNGPLKLNLSIPSPKSMVAIMGVVKVEGQPRKENISIHASSEDGKHSGNGSVGVGEREFRISPLPPGRYTLTFNSTEVEQVRLDGIEAPTDEVEVTLKSIGRPRLSGSVVRGDTKEPLQHFRVRVMKVRYLRGPGYVQDSSWQTVDDPLGLFSMEVVGPGIYQIMVDADGLAPARSEPINTDDYDGKPVWLELNEGVTLRGTVVDQQGNPVDGAVITTSTYSNVPTGINQGATSTADSSVRTIAGKFEISHLPAGEETLTVKHPDFCSMATEPITIGDSDLEVDPIVLNAGGTVEGRVYDGRGKPEANVTLYVQLGSSNNESARLATVVTDQDGYYRAEHLPEMLCEVQRAKVWDSLGVVRTRVLPTNGQISRIDLGGPEAATGRLLINGQPLQNERVQLGGDHPNFSTCVAYAQTDDDGNFTFWGPAPGKRVLYYRAPGTRGDWIRAGEVMVVPGEPASSILGDIDIRSATLTVPVAGVPEDQLAKIRMMLIEYRPRWPFGNDVGVLQSRQELTDPFVFNRVPPGQYELVCRRLGDNLSLRKLVEVTADQPEQSAAIEWPAATGKLEVRLDEQARSQEEIRSPYLWSTDGRFYTSVDLREEGKTRYEKLPAGDYYLATAGTRNPPRIAEFSVAPDEETVLELTEEHFQSPPRDLGMIVVQCFTPDGLVLDGCTIDLKSDSGSVQESSSQGGRTNVIGDPGEYTMTVSYPGFETARQQVTIKPVLPNGRVAGDVSVHVHMVPADNG</sequence>
<feature type="compositionally biased region" description="Low complexity" evidence="1">
    <location>
        <begin position="1003"/>
        <end position="1015"/>
    </location>
</feature>
<feature type="region of interest" description="Disordered" evidence="1">
    <location>
        <begin position="1003"/>
        <end position="1022"/>
    </location>
</feature>
<dbReference type="RefSeq" id="WP_252854980.1">
    <property type="nucleotide sequence ID" value="NZ_JAMXLR010000077.1"/>
</dbReference>
<dbReference type="GO" id="GO:0030246">
    <property type="term" value="F:carbohydrate binding"/>
    <property type="evidence" value="ECO:0007669"/>
    <property type="project" value="InterPro"/>
</dbReference>
<keyword evidence="2" id="KW-0121">Carboxypeptidase</keyword>
<evidence type="ECO:0000256" key="1">
    <source>
        <dbReference type="SAM" id="MobiDB-lite"/>
    </source>
</evidence>
<dbReference type="Proteomes" id="UP001155241">
    <property type="component" value="Unassembled WGS sequence"/>
</dbReference>
<dbReference type="InterPro" id="IPR008969">
    <property type="entry name" value="CarboxyPept-like_regulatory"/>
</dbReference>
<feature type="region of interest" description="Disordered" evidence="1">
    <location>
        <begin position="359"/>
        <end position="381"/>
    </location>
</feature>
<protein>
    <submittedName>
        <fullName evidence="2">Carboxypeptidase regulatory-like domain-containing protein</fullName>
    </submittedName>
</protein>
<evidence type="ECO:0000313" key="3">
    <source>
        <dbReference type="Proteomes" id="UP001155241"/>
    </source>
</evidence>
<keyword evidence="2" id="KW-0378">Hydrolase</keyword>
<gene>
    <name evidence="2" type="ORF">NG895_23475</name>
</gene>
<dbReference type="SUPFAM" id="SSF49452">
    <property type="entry name" value="Starch-binding domain-like"/>
    <property type="match status" value="1"/>
</dbReference>
<organism evidence="2 3">
    <name type="scientific">Aeoliella straminimaris</name>
    <dbReference type="NCBI Taxonomy" id="2954799"/>
    <lineage>
        <taxon>Bacteria</taxon>
        <taxon>Pseudomonadati</taxon>
        <taxon>Planctomycetota</taxon>
        <taxon>Planctomycetia</taxon>
        <taxon>Pirellulales</taxon>
        <taxon>Lacipirellulaceae</taxon>
        <taxon>Aeoliella</taxon>
    </lineage>
</organism>
<proteinExistence type="predicted"/>
<name>A0A9X2JII3_9BACT</name>
<evidence type="ECO:0000313" key="2">
    <source>
        <dbReference type="EMBL" id="MCO6046871.1"/>
    </source>
</evidence>
<dbReference type="Gene3D" id="2.60.40.1120">
    <property type="entry name" value="Carboxypeptidase-like, regulatory domain"/>
    <property type="match status" value="2"/>
</dbReference>
<dbReference type="AlphaFoldDB" id="A0A9X2JII3"/>
<keyword evidence="3" id="KW-1185">Reference proteome</keyword>
<feature type="compositionally biased region" description="Basic and acidic residues" evidence="1">
    <location>
        <begin position="359"/>
        <end position="369"/>
    </location>
</feature>
<comment type="caution">
    <text evidence="2">The sequence shown here is derived from an EMBL/GenBank/DDBJ whole genome shotgun (WGS) entry which is preliminary data.</text>
</comment>
<dbReference type="InterPro" id="IPR013784">
    <property type="entry name" value="Carb-bd-like_fold"/>
</dbReference>
<dbReference type="EMBL" id="JAMXLR010000077">
    <property type="protein sequence ID" value="MCO6046871.1"/>
    <property type="molecule type" value="Genomic_DNA"/>
</dbReference>
<reference evidence="2" key="1">
    <citation type="submission" date="2022-06" db="EMBL/GenBank/DDBJ databases">
        <title>Aeoliella straminimaris, a novel planctomycete from sediments.</title>
        <authorList>
            <person name="Vitorino I.R."/>
            <person name="Lage O.M."/>
        </authorList>
    </citation>
    <scope>NUCLEOTIDE SEQUENCE</scope>
    <source>
        <strain evidence="2">ICT_H6.2</strain>
    </source>
</reference>
<dbReference type="GO" id="GO:0004180">
    <property type="term" value="F:carboxypeptidase activity"/>
    <property type="evidence" value="ECO:0007669"/>
    <property type="project" value="UniProtKB-KW"/>
</dbReference>
<dbReference type="Pfam" id="PF13620">
    <property type="entry name" value="CarboxypepD_reg"/>
    <property type="match status" value="2"/>
</dbReference>